<dbReference type="InterPro" id="IPR006009">
    <property type="entry name" value="GlcNAc_MurG"/>
</dbReference>
<evidence type="ECO:0000256" key="5">
    <source>
        <dbReference type="ARBA" id="ARBA00022960"/>
    </source>
</evidence>
<dbReference type="GO" id="GO:0016757">
    <property type="term" value="F:glycosyltransferase activity"/>
    <property type="evidence" value="ECO:0000318"/>
    <property type="project" value="GO_Central"/>
</dbReference>
<reference evidence="12 13" key="1">
    <citation type="journal article" date="2011" name="Science">
        <title>The Selaginella genome identifies genetic changes associated with the evolution of vascular plants.</title>
        <authorList>
            <person name="Banks J.A."/>
            <person name="Nishiyama T."/>
            <person name="Hasebe M."/>
            <person name="Bowman J.L."/>
            <person name="Gribskov M."/>
            <person name="dePamphilis C."/>
            <person name="Albert V.A."/>
            <person name="Aono N."/>
            <person name="Aoyama T."/>
            <person name="Ambrose B.A."/>
            <person name="Ashton N.W."/>
            <person name="Axtell M.J."/>
            <person name="Barker E."/>
            <person name="Barker M.S."/>
            <person name="Bennetzen J.L."/>
            <person name="Bonawitz N.D."/>
            <person name="Chapple C."/>
            <person name="Cheng C."/>
            <person name="Correa L.G."/>
            <person name="Dacre M."/>
            <person name="DeBarry J."/>
            <person name="Dreyer I."/>
            <person name="Elias M."/>
            <person name="Engstrom E.M."/>
            <person name="Estelle M."/>
            <person name="Feng L."/>
            <person name="Finet C."/>
            <person name="Floyd S.K."/>
            <person name="Frommer W.B."/>
            <person name="Fujita T."/>
            <person name="Gramzow L."/>
            <person name="Gutensohn M."/>
            <person name="Harholt J."/>
            <person name="Hattori M."/>
            <person name="Heyl A."/>
            <person name="Hirai T."/>
            <person name="Hiwatashi Y."/>
            <person name="Ishikawa M."/>
            <person name="Iwata M."/>
            <person name="Karol K.G."/>
            <person name="Koehler B."/>
            <person name="Kolukisaoglu U."/>
            <person name="Kubo M."/>
            <person name="Kurata T."/>
            <person name="Lalonde S."/>
            <person name="Li K."/>
            <person name="Li Y."/>
            <person name="Litt A."/>
            <person name="Lyons E."/>
            <person name="Manning G."/>
            <person name="Maruyama T."/>
            <person name="Michael T.P."/>
            <person name="Mikami K."/>
            <person name="Miyazaki S."/>
            <person name="Morinaga S."/>
            <person name="Murata T."/>
            <person name="Mueller-Roeber B."/>
            <person name="Nelson D.R."/>
            <person name="Obara M."/>
            <person name="Oguri Y."/>
            <person name="Olmstead R.G."/>
            <person name="Onodera N."/>
            <person name="Petersen B.L."/>
            <person name="Pils B."/>
            <person name="Prigge M."/>
            <person name="Rensing S.A."/>
            <person name="Riano-Pachon D.M."/>
            <person name="Roberts A.W."/>
            <person name="Sato Y."/>
            <person name="Scheller H.V."/>
            <person name="Schulz B."/>
            <person name="Schulz C."/>
            <person name="Shakirov E.V."/>
            <person name="Shibagaki N."/>
            <person name="Shinohara N."/>
            <person name="Shippen D.E."/>
            <person name="Soerensen I."/>
            <person name="Sotooka R."/>
            <person name="Sugimoto N."/>
            <person name="Sugita M."/>
            <person name="Sumikawa N."/>
            <person name="Tanurdzic M."/>
            <person name="Theissen G."/>
            <person name="Ulvskov P."/>
            <person name="Wakazuki S."/>
            <person name="Weng J.K."/>
            <person name="Willats W.W."/>
            <person name="Wipf D."/>
            <person name="Wolf P.G."/>
            <person name="Yang L."/>
            <person name="Zimmer A.D."/>
            <person name="Zhu Q."/>
            <person name="Mitros T."/>
            <person name="Hellsten U."/>
            <person name="Loque D."/>
            <person name="Otillar R."/>
            <person name="Salamov A."/>
            <person name="Schmutz J."/>
            <person name="Shapiro H."/>
            <person name="Lindquist E."/>
            <person name="Lucas S."/>
            <person name="Rokhsar D."/>
            <person name="Grigoriev I.V."/>
        </authorList>
    </citation>
    <scope>NUCLEOTIDE SEQUENCE [LARGE SCALE GENOMIC DNA]</scope>
</reference>
<keyword evidence="5" id="KW-0133">Cell shape</keyword>
<dbReference type="NCBIfam" id="TIGR01133">
    <property type="entry name" value="murG"/>
    <property type="match status" value="1"/>
</dbReference>
<dbReference type="Pfam" id="PF04101">
    <property type="entry name" value="Glyco_tran_28_C"/>
    <property type="match status" value="1"/>
</dbReference>
<organism evidence="13">
    <name type="scientific">Selaginella moellendorffii</name>
    <name type="common">Spikemoss</name>
    <dbReference type="NCBI Taxonomy" id="88036"/>
    <lineage>
        <taxon>Eukaryota</taxon>
        <taxon>Viridiplantae</taxon>
        <taxon>Streptophyta</taxon>
        <taxon>Embryophyta</taxon>
        <taxon>Tracheophyta</taxon>
        <taxon>Lycopodiopsida</taxon>
        <taxon>Selaginellales</taxon>
        <taxon>Selaginellaceae</taxon>
        <taxon>Selaginella</taxon>
    </lineage>
</organism>
<keyword evidence="13" id="KW-1185">Reference proteome</keyword>
<dbReference type="GO" id="GO:0008360">
    <property type="term" value="P:regulation of cell shape"/>
    <property type="evidence" value="ECO:0007669"/>
    <property type="project" value="UniProtKB-KW"/>
</dbReference>
<dbReference type="GO" id="GO:0071555">
    <property type="term" value="P:cell wall organization"/>
    <property type="evidence" value="ECO:0007669"/>
    <property type="project" value="UniProtKB-KW"/>
</dbReference>
<evidence type="ECO:0000256" key="6">
    <source>
        <dbReference type="ARBA" id="ARBA00022984"/>
    </source>
</evidence>
<dbReference type="GO" id="GO:0051301">
    <property type="term" value="P:cell division"/>
    <property type="evidence" value="ECO:0007669"/>
    <property type="project" value="UniProtKB-KW"/>
</dbReference>
<evidence type="ECO:0000256" key="8">
    <source>
        <dbReference type="ARBA" id="ARBA00023306"/>
    </source>
</evidence>
<dbReference type="SUPFAM" id="SSF53756">
    <property type="entry name" value="UDP-Glycosyltransferase/glycogen phosphorylase"/>
    <property type="match status" value="1"/>
</dbReference>
<keyword evidence="9" id="KW-0961">Cell wall biogenesis/degradation</keyword>
<dbReference type="FunCoup" id="D8SN40">
    <property type="interactions" value="48"/>
</dbReference>
<keyword evidence="1" id="KW-1003">Cell membrane</keyword>
<dbReference type="PANTHER" id="PTHR21015:SF22">
    <property type="entry name" value="GLYCOSYLTRANSFERASE"/>
    <property type="match status" value="1"/>
</dbReference>
<evidence type="ECO:0000256" key="7">
    <source>
        <dbReference type="ARBA" id="ARBA00023136"/>
    </source>
</evidence>
<evidence type="ECO:0000259" key="11">
    <source>
        <dbReference type="Pfam" id="PF04101"/>
    </source>
</evidence>
<dbReference type="GO" id="GO:0005975">
    <property type="term" value="P:carbohydrate metabolic process"/>
    <property type="evidence" value="ECO:0007669"/>
    <property type="project" value="InterPro"/>
</dbReference>
<dbReference type="PANTHER" id="PTHR21015">
    <property type="entry name" value="UDP-N-ACETYLGLUCOSAMINE--N-ACETYLMURAMYL-(PENTAPEPTIDE) PYROPHOSPHORYL-UNDECAPRENOL N-ACETYLGLUCOSAMINE TRANSFERASE 1"/>
    <property type="match status" value="1"/>
</dbReference>
<dbReference type="InterPro" id="IPR007235">
    <property type="entry name" value="Glyco_trans_28_C"/>
</dbReference>
<evidence type="ECO:0000256" key="9">
    <source>
        <dbReference type="ARBA" id="ARBA00023316"/>
    </source>
</evidence>
<evidence type="ECO:0000313" key="13">
    <source>
        <dbReference type="Proteomes" id="UP000001514"/>
    </source>
</evidence>
<evidence type="ECO:0000256" key="1">
    <source>
        <dbReference type="ARBA" id="ARBA00022475"/>
    </source>
</evidence>
<dbReference type="InterPro" id="IPR004276">
    <property type="entry name" value="GlycoTrans_28_N"/>
</dbReference>
<name>D8SN40_SELML</name>
<dbReference type="STRING" id="88036.D8SN40"/>
<keyword evidence="7" id="KW-0472">Membrane</keyword>
<protein>
    <submittedName>
        <fullName evidence="12">Glycosyltransferase CAZy family GT28</fullName>
    </submittedName>
</protein>
<dbReference type="KEGG" id="smo:SELMODRAFT_121052"/>
<keyword evidence="6" id="KW-0573">Peptidoglycan synthesis</keyword>
<dbReference type="EMBL" id="GL377629">
    <property type="protein sequence ID" value="EFJ13994.1"/>
    <property type="molecule type" value="Genomic_DNA"/>
</dbReference>
<feature type="domain" description="Glycosyl transferase family 28 C-terminal" evidence="11">
    <location>
        <begin position="223"/>
        <end position="390"/>
    </location>
</feature>
<dbReference type="CDD" id="cd03785">
    <property type="entry name" value="GT28_MurG"/>
    <property type="match status" value="1"/>
</dbReference>
<dbReference type="Gramene" id="EFJ13994">
    <property type="protein sequence ID" value="EFJ13994"/>
    <property type="gene ID" value="SELMODRAFT_121052"/>
</dbReference>
<sequence length="403" mass="43489">MAVGNGSLISDFHTEASKTGHGSVEVAHRRILFAAGGTGGHVYPAISIAQAIQELQPSVEIEFVGTKDRMEWRAVPRAGYIIRDIPATGLKRPVLSPENFWLPFKLLVSIIACWRILSKFKPDVVVGTGGYVSGPLCLAAALRRIPLVLQEQNSQPGLTNKILGRFARVVFVAFAGAAAHFSRDRCLVSGNPTRLGFNRYVSSLVARRLFFPEDESCATKKEVVLVLGGSLGAKSVNMALSSFVLESLGRNCRRYIIWQTGSQYYKQVLESVGSGHSRLAIHGFIESMETAYAAADLVVARAGAITCSEILVAGKPSILIPSPNVTDDHQTKNARSLEEAGVARVLADSSLQSSPRILADAIDELLGDRQRLDKMAMKALDLAIPDAAARIAQRILDIVNTNS</sequence>
<dbReference type="GO" id="GO:0050511">
    <property type="term" value="F:undecaprenyldiphospho-muramoylpentapeptide beta-N-acetylglucosaminyltransferase activity"/>
    <property type="evidence" value="ECO:0007669"/>
    <property type="project" value="InterPro"/>
</dbReference>
<dbReference type="InParanoid" id="D8SN40"/>
<dbReference type="Proteomes" id="UP000001514">
    <property type="component" value="Unassembled WGS sequence"/>
</dbReference>
<dbReference type="HAMAP" id="MF_00033">
    <property type="entry name" value="MurG"/>
    <property type="match status" value="1"/>
</dbReference>
<feature type="domain" description="Glycosyltransferase family 28 N-terminal" evidence="10">
    <location>
        <begin position="31"/>
        <end position="171"/>
    </location>
</feature>
<evidence type="ECO:0000256" key="3">
    <source>
        <dbReference type="ARBA" id="ARBA00022676"/>
    </source>
</evidence>
<gene>
    <name evidence="12" type="primary">GT28A1</name>
    <name evidence="12" type="ORF">SELMODRAFT_121052</name>
</gene>
<dbReference type="GeneID" id="9648575"/>
<dbReference type="OrthoDB" id="20273at2759"/>
<evidence type="ECO:0000256" key="4">
    <source>
        <dbReference type="ARBA" id="ARBA00022679"/>
    </source>
</evidence>
<keyword evidence="2" id="KW-0132">Cell division</keyword>
<evidence type="ECO:0000259" key="10">
    <source>
        <dbReference type="Pfam" id="PF03033"/>
    </source>
</evidence>
<evidence type="ECO:0000313" key="12">
    <source>
        <dbReference type="EMBL" id="EFJ13994.1"/>
    </source>
</evidence>
<dbReference type="OMA" id="AADMMLC"/>
<dbReference type="Pfam" id="PF03033">
    <property type="entry name" value="Glyco_transf_28"/>
    <property type="match status" value="1"/>
</dbReference>
<accession>D8SN40</accession>
<keyword evidence="3" id="KW-0328">Glycosyltransferase</keyword>
<keyword evidence="8" id="KW-0131">Cell cycle</keyword>
<dbReference type="Gene3D" id="3.40.50.2000">
    <property type="entry name" value="Glycogen Phosphorylase B"/>
    <property type="match status" value="2"/>
</dbReference>
<proteinExistence type="inferred from homology"/>
<evidence type="ECO:0000256" key="2">
    <source>
        <dbReference type="ARBA" id="ARBA00022618"/>
    </source>
</evidence>
<dbReference type="HOGENOM" id="CLU_037404_0_1_1"/>
<dbReference type="eggNOG" id="ENOG502QT0H">
    <property type="taxonomic scope" value="Eukaryota"/>
</dbReference>
<keyword evidence="4 12" id="KW-0808">Transferase</keyword>
<dbReference type="AlphaFoldDB" id="D8SN40"/>